<accession>A0ABY7E4E7</accession>
<evidence type="ECO:0000313" key="2">
    <source>
        <dbReference type="EMBL" id="WAR03668.1"/>
    </source>
</evidence>
<feature type="region of interest" description="Disordered" evidence="1">
    <location>
        <begin position="130"/>
        <end position="181"/>
    </location>
</feature>
<protein>
    <submittedName>
        <fullName evidence="2">Uncharacterized protein</fullName>
    </submittedName>
</protein>
<organism evidence="2 3">
    <name type="scientific">Mya arenaria</name>
    <name type="common">Soft-shell clam</name>
    <dbReference type="NCBI Taxonomy" id="6604"/>
    <lineage>
        <taxon>Eukaryota</taxon>
        <taxon>Metazoa</taxon>
        <taxon>Spiralia</taxon>
        <taxon>Lophotrochozoa</taxon>
        <taxon>Mollusca</taxon>
        <taxon>Bivalvia</taxon>
        <taxon>Autobranchia</taxon>
        <taxon>Heteroconchia</taxon>
        <taxon>Euheterodonta</taxon>
        <taxon>Imparidentia</taxon>
        <taxon>Neoheterodontei</taxon>
        <taxon>Myida</taxon>
        <taxon>Myoidea</taxon>
        <taxon>Myidae</taxon>
        <taxon>Mya</taxon>
    </lineage>
</organism>
<feature type="region of interest" description="Disordered" evidence="1">
    <location>
        <begin position="250"/>
        <end position="275"/>
    </location>
</feature>
<feature type="region of interest" description="Disordered" evidence="1">
    <location>
        <begin position="287"/>
        <end position="311"/>
    </location>
</feature>
<feature type="compositionally biased region" description="Pro residues" evidence="1">
    <location>
        <begin position="168"/>
        <end position="178"/>
    </location>
</feature>
<dbReference type="EMBL" id="CP111015">
    <property type="protein sequence ID" value="WAR03668.1"/>
    <property type="molecule type" value="Genomic_DNA"/>
</dbReference>
<dbReference type="PANTHER" id="PTHR36867">
    <property type="entry name" value="MCG131172, ISOFORM CRA_A"/>
    <property type="match status" value="1"/>
</dbReference>
<feature type="compositionally biased region" description="Polar residues" evidence="1">
    <location>
        <begin position="289"/>
        <end position="311"/>
    </location>
</feature>
<sequence length="311" mass="34832">MSRESPVVLPAGVEDGEEFDEPCKTTTLYCRPITLQEYEDQAETETQKAISGLIGYLDSNQQQFEEQLRRRKRQDLENGGLFSFVKVKVCDMIHGNNSPLLRVTEKEREKKLEELKRNMTKAFECSLETKGRRVSKRLEQKRQKSAVEITKKTSKQGSSKKSDKAIPPAAPPPPPVPPLLVNTATTPKLIVQRRKPFTPIENRLTEFKTPHAKKDSQQLNDTLGATPAVDVSLTSLHNELMSSHPWKRLKCVSDDKSPGGTPTTTRDRQRPTPLEPMHLALVNKFRNVRTPSPTIGLNTTVGSPSGFTPSP</sequence>
<proteinExistence type="predicted"/>
<reference evidence="2" key="1">
    <citation type="submission" date="2022-11" db="EMBL/GenBank/DDBJ databases">
        <title>Centuries of genome instability and evolution in soft-shell clam transmissible cancer (bioRxiv).</title>
        <authorList>
            <person name="Hart S.F.M."/>
            <person name="Yonemitsu M.A."/>
            <person name="Giersch R.M."/>
            <person name="Beal B.F."/>
            <person name="Arriagada G."/>
            <person name="Davis B.W."/>
            <person name="Ostrander E.A."/>
            <person name="Goff S.P."/>
            <person name="Metzger M.J."/>
        </authorList>
    </citation>
    <scope>NUCLEOTIDE SEQUENCE</scope>
    <source>
        <strain evidence="2">MELC-2E11</strain>
        <tissue evidence="2">Siphon/mantle</tissue>
    </source>
</reference>
<name>A0ABY7E4E7_MYAAR</name>
<evidence type="ECO:0000313" key="3">
    <source>
        <dbReference type="Proteomes" id="UP001164746"/>
    </source>
</evidence>
<feature type="compositionally biased region" description="Basic and acidic residues" evidence="1">
    <location>
        <begin position="130"/>
        <end position="142"/>
    </location>
</feature>
<keyword evidence="3" id="KW-1185">Reference proteome</keyword>
<dbReference type="Proteomes" id="UP001164746">
    <property type="component" value="Chromosome 4"/>
</dbReference>
<dbReference type="PANTHER" id="PTHR36867:SF1">
    <property type="entry name" value="RIKEN CDNA 2610318N02 GENE"/>
    <property type="match status" value="1"/>
</dbReference>
<evidence type="ECO:0000256" key="1">
    <source>
        <dbReference type="SAM" id="MobiDB-lite"/>
    </source>
</evidence>
<gene>
    <name evidence="2" type="ORF">MAR_010226</name>
</gene>